<dbReference type="EMBL" id="JAARYY010000002">
    <property type="protein sequence ID" value="MBC2243291.1"/>
    <property type="molecule type" value="Genomic_DNA"/>
</dbReference>
<evidence type="ECO:0000313" key="21">
    <source>
        <dbReference type="Proteomes" id="UP000553016"/>
    </source>
</evidence>
<dbReference type="Proteomes" id="UP000553016">
    <property type="component" value="Unassembled WGS sequence"/>
</dbReference>
<evidence type="ECO:0000313" key="10">
    <source>
        <dbReference type="EMBL" id="MBC2243291.1"/>
    </source>
</evidence>
<proteinExistence type="predicted"/>
<dbReference type="EMBL" id="JAARYH010000004">
    <property type="protein sequence ID" value="MBC2167189.1"/>
    <property type="molecule type" value="Genomic_DNA"/>
</dbReference>
<dbReference type="EMBL" id="JAAROL010000002">
    <property type="protein sequence ID" value="MBC1331877.1"/>
    <property type="molecule type" value="Genomic_DNA"/>
</dbReference>
<evidence type="ECO:0000313" key="19">
    <source>
        <dbReference type="Proteomes" id="UP000547643"/>
    </source>
</evidence>
<evidence type="ECO:0000313" key="15">
    <source>
        <dbReference type="Proteomes" id="UP000541955"/>
    </source>
</evidence>
<dbReference type="STRING" id="1552123.EP57_04105"/>
<evidence type="ECO:0000313" key="17">
    <source>
        <dbReference type="Proteomes" id="UP000546244"/>
    </source>
</evidence>
<evidence type="ECO:0000313" key="13">
    <source>
        <dbReference type="Proteomes" id="UP000519573"/>
    </source>
</evidence>
<evidence type="ECO:0000313" key="14">
    <source>
        <dbReference type="Proteomes" id="UP000532866"/>
    </source>
</evidence>
<dbReference type="EMBL" id="JAARRU010000002">
    <property type="protein sequence ID" value="MBC1565478.1"/>
    <property type="molecule type" value="Genomic_DNA"/>
</dbReference>
<dbReference type="Proteomes" id="UP000586951">
    <property type="component" value="Unassembled WGS sequence"/>
</dbReference>
<dbReference type="Proteomes" id="UP000029844">
    <property type="component" value="Unassembled WGS sequence"/>
</dbReference>
<dbReference type="Proteomes" id="UP000519573">
    <property type="component" value="Unassembled WGS sequence"/>
</dbReference>
<reference evidence="13 14" key="2">
    <citation type="submission" date="2020-03" db="EMBL/GenBank/DDBJ databases">
        <title>Soil Listeria distribution.</title>
        <authorList>
            <person name="Liao J."/>
            <person name="Wiedmann M."/>
        </authorList>
    </citation>
    <scope>NUCLEOTIDE SEQUENCE [LARGE SCALE GENOMIC DNA]</scope>
    <source>
        <strain evidence="9 21">FSL L7-0149</strain>
        <strain evidence="10 20">FSL L7-0153</strain>
        <strain evidence="8 13">FSL L7-0245</strain>
        <strain evidence="7 18">FSL L7-0435</strain>
        <strain evidence="6 19">FSL L7-1017</strain>
        <strain evidence="4 15">FSL L7-1387</strain>
        <strain evidence="5 22">FSL L7-1427</strain>
        <strain evidence="2 16">FSL L7-1816</strain>
        <strain evidence="3 14">FSL L7-1833</strain>
        <strain evidence="11 17">FSL L7-1850</strain>
    </source>
</reference>
<evidence type="ECO:0000313" key="1">
    <source>
        <dbReference type="EMBL" id="KGL42652.1"/>
    </source>
</evidence>
<keyword evidence="12" id="KW-1185">Reference proteome</keyword>
<evidence type="ECO:0000313" key="3">
    <source>
        <dbReference type="EMBL" id="MBC1331877.1"/>
    </source>
</evidence>
<evidence type="ECO:0000313" key="7">
    <source>
        <dbReference type="EMBL" id="MBC2002346.1"/>
    </source>
</evidence>
<dbReference type="EMBL" id="JAARWW010000001">
    <property type="protein sequence ID" value="MBC2002346.1"/>
    <property type="molecule type" value="Genomic_DNA"/>
</dbReference>
<dbReference type="RefSeq" id="WP_036084441.1">
    <property type="nucleotide sequence ID" value="NZ_CBCSHQ010000001.1"/>
</dbReference>
<evidence type="ECO:0000313" key="12">
    <source>
        <dbReference type="Proteomes" id="UP000029844"/>
    </source>
</evidence>
<evidence type="ECO:0000313" key="18">
    <source>
        <dbReference type="Proteomes" id="UP000546806"/>
    </source>
</evidence>
<dbReference type="Proteomes" id="UP000543379">
    <property type="component" value="Unassembled WGS sequence"/>
</dbReference>
<dbReference type="Proteomes" id="UP000547643">
    <property type="component" value="Unassembled WGS sequence"/>
</dbReference>
<dbReference type="Proteomes" id="UP000541955">
    <property type="component" value="Unassembled WGS sequence"/>
</dbReference>
<dbReference type="EMBL" id="JAAROV010000002">
    <property type="protein sequence ID" value="MBC1316554.1"/>
    <property type="molecule type" value="Genomic_DNA"/>
</dbReference>
<evidence type="ECO:0008006" key="23">
    <source>
        <dbReference type="Google" id="ProtNLM"/>
    </source>
</evidence>
<name>A0A099WCB1_9LIST</name>
<protein>
    <recommendedName>
        <fullName evidence="23">RsbT co-antagonist protein RsbRD N-terminal domain-containing protein</fullName>
    </recommendedName>
</protein>
<evidence type="ECO:0000313" key="16">
    <source>
        <dbReference type="Proteomes" id="UP000543379"/>
    </source>
</evidence>
<evidence type="ECO:0000313" key="5">
    <source>
        <dbReference type="EMBL" id="MBC1565478.1"/>
    </source>
</evidence>
<dbReference type="AlphaFoldDB" id="A0A099WCB1"/>
<dbReference type="GeneID" id="58716598"/>
<accession>A0A099WCB1</accession>
<evidence type="ECO:0000313" key="11">
    <source>
        <dbReference type="EMBL" id="MBC2371317.1"/>
    </source>
</evidence>
<dbReference type="EMBL" id="JAARRW010000002">
    <property type="protein sequence ID" value="MBC1561396.1"/>
    <property type="molecule type" value="Genomic_DNA"/>
</dbReference>
<organism evidence="1 12">
    <name type="scientific">Listeria booriae</name>
    <dbReference type="NCBI Taxonomy" id="1552123"/>
    <lineage>
        <taxon>Bacteria</taxon>
        <taxon>Bacillati</taxon>
        <taxon>Bacillota</taxon>
        <taxon>Bacilli</taxon>
        <taxon>Bacillales</taxon>
        <taxon>Listeriaceae</taxon>
        <taxon>Listeria</taxon>
    </lineage>
</organism>
<comment type="caution">
    <text evidence="1">The sequence shown here is derived from an EMBL/GenBank/DDBJ whole genome shotgun (WGS) entry which is preliminary data.</text>
</comment>
<dbReference type="EMBL" id="JAARUV010000002">
    <property type="protein sequence ID" value="MBC1778982.1"/>
    <property type="molecule type" value="Genomic_DNA"/>
</dbReference>
<evidence type="ECO:0000313" key="6">
    <source>
        <dbReference type="EMBL" id="MBC1778982.1"/>
    </source>
</evidence>
<evidence type="ECO:0000313" key="22">
    <source>
        <dbReference type="Proteomes" id="UP000586951"/>
    </source>
</evidence>
<dbReference type="Proteomes" id="UP000550367">
    <property type="component" value="Unassembled WGS sequence"/>
</dbReference>
<evidence type="ECO:0000313" key="20">
    <source>
        <dbReference type="Proteomes" id="UP000550367"/>
    </source>
</evidence>
<reference evidence="1 12" key="1">
    <citation type="submission" date="2014-05" db="EMBL/GenBank/DDBJ databases">
        <title>Novel Listeriaceae from food processing environments.</title>
        <authorList>
            <person name="den Bakker H.C."/>
        </authorList>
    </citation>
    <scope>NUCLEOTIDE SEQUENCE [LARGE SCALE GENOMIC DNA]</scope>
    <source>
        <strain evidence="1 12">FSL A5-0281</strain>
    </source>
</reference>
<dbReference type="OrthoDB" id="2361008at2"/>
<evidence type="ECO:0000313" key="4">
    <source>
        <dbReference type="EMBL" id="MBC1561396.1"/>
    </source>
</evidence>
<evidence type="ECO:0000313" key="9">
    <source>
        <dbReference type="EMBL" id="MBC2240751.1"/>
    </source>
</evidence>
<evidence type="ECO:0000313" key="2">
    <source>
        <dbReference type="EMBL" id="MBC1316554.1"/>
    </source>
</evidence>
<sequence>MVTSVLRYVEEHGTSIIAYWRDTYYVKTSEYQRRKQVPGFLEAKEQETLALFLKAHQQIQNGQIDYTIYEAIGEDRFDIQTPFSELVELPQTLCTAILEYLFEKIKSGDLTIPDETLFDYILLLREIETRLRDGLVTGYLKQDGAAEFGSF</sequence>
<dbReference type="Proteomes" id="UP000532866">
    <property type="component" value="Unassembled WGS sequence"/>
</dbReference>
<dbReference type="eggNOG" id="ENOG502ZXSU">
    <property type="taxonomic scope" value="Bacteria"/>
</dbReference>
<gene>
    <name evidence="1" type="ORF">EP57_04105</name>
    <name evidence="3" type="ORF">HB759_07990</name>
    <name evidence="2" type="ORF">HB811_07200</name>
    <name evidence="4" type="ORF">HB902_04885</name>
    <name evidence="5" type="ORF">HB907_08680</name>
    <name evidence="11" type="ORF">HBP98_04760</name>
    <name evidence="6" type="ORF">HCA46_09040</name>
    <name evidence="7" type="ORF">HCA78_01100</name>
    <name evidence="10" type="ORF">HCB25_04375</name>
    <name evidence="8" type="ORF">HCB26_11485</name>
    <name evidence="9" type="ORF">HCB35_09680</name>
</gene>
<evidence type="ECO:0000313" key="8">
    <source>
        <dbReference type="EMBL" id="MBC2167189.1"/>
    </source>
</evidence>
<dbReference type="Proteomes" id="UP000546806">
    <property type="component" value="Unassembled WGS sequence"/>
</dbReference>
<dbReference type="Proteomes" id="UP000546244">
    <property type="component" value="Unassembled WGS sequence"/>
</dbReference>
<dbReference type="EMBL" id="JAARZA010000003">
    <property type="protein sequence ID" value="MBC2240751.1"/>
    <property type="molecule type" value="Genomic_DNA"/>
</dbReference>
<dbReference type="EMBL" id="JAARMV010000001">
    <property type="protein sequence ID" value="MBC2371317.1"/>
    <property type="molecule type" value="Genomic_DNA"/>
</dbReference>
<dbReference type="EMBL" id="JNFA01000011">
    <property type="protein sequence ID" value="KGL42652.1"/>
    <property type="molecule type" value="Genomic_DNA"/>
</dbReference>